<sequence>MSSSVTAAALRELHRLHSQLSDLRGRLDRGPKQITAHKGSVAQLEAALDAAKALSLDTRKAADRKQLDVKAQEDKIANWENQLNSAKSNKEYHTFQEQIAAARMAASVLEDETLELLGRIDETAAEVHRHEERLAAGQAELKKVETNVAANTEVLKAEVARLEADLAVAEKALPDDFKADYRRVVDRKGAEGLAPCEEGVCQGCGQSTTLQMQADLRASKPVFCKSCGVLLYLPE</sequence>
<dbReference type="PANTHER" id="PTHR39082:SF1">
    <property type="entry name" value="SCAVENGER RECEPTOR CLASS A MEMBER 3"/>
    <property type="match status" value="1"/>
</dbReference>
<dbReference type="Proteomes" id="UP000316426">
    <property type="component" value="Chromosome"/>
</dbReference>
<dbReference type="InterPro" id="IPR056003">
    <property type="entry name" value="CT398_CC_hairpin"/>
</dbReference>
<dbReference type="KEGG" id="bmei:Spa11_16080"/>
<proteinExistence type="predicted"/>
<dbReference type="SUPFAM" id="SSF57997">
    <property type="entry name" value="Tropomyosin"/>
    <property type="match status" value="1"/>
</dbReference>
<reference evidence="3 4" key="1">
    <citation type="submission" date="2019-02" db="EMBL/GenBank/DDBJ databases">
        <title>Deep-cultivation of Planctomycetes and their phenomic and genomic characterization uncovers novel biology.</title>
        <authorList>
            <person name="Wiegand S."/>
            <person name="Jogler M."/>
            <person name="Boedeker C."/>
            <person name="Pinto D."/>
            <person name="Vollmers J."/>
            <person name="Rivas-Marin E."/>
            <person name="Kohn T."/>
            <person name="Peeters S.H."/>
            <person name="Heuer A."/>
            <person name="Rast P."/>
            <person name="Oberbeckmann S."/>
            <person name="Bunk B."/>
            <person name="Jeske O."/>
            <person name="Meyerdierks A."/>
            <person name="Storesund J.E."/>
            <person name="Kallscheuer N."/>
            <person name="Luecker S."/>
            <person name="Lage O.M."/>
            <person name="Pohl T."/>
            <person name="Merkel B.J."/>
            <person name="Hornburger P."/>
            <person name="Mueller R.-W."/>
            <person name="Bruemmer F."/>
            <person name="Labrenz M."/>
            <person name="Spormann A.M."/>
            <person name="Op den Camp H."/>
            <person name="Overmann J."/>
            <person name="Amann R."/>
            <person name="Jetten M.S.M."/>
            <person name="Mascher T."/>
            <person name="Medema M.H."/>
            <person name="Devos D.P."/>
            <person name="Kaster A.-K."/>
            <person name="Ovreas L."/>
            <person name="Rohde M."/>
            <person name="Galperin M.Y."/>
            <person name="Jogler C."/>
        </authorList>
    </citation>
    <scope>NUCLEOTIDE SEQUENCE [LARGE SCALE GENOMIC DNA]</scope>
    <source>
        <strain evidence="3 4">Spa11</strain>
    </source>
</reference>
<evidence type="ECO:0000256" key="1">
    <source>
        <dbReference type="SAM" id="Coils"/>
    </source>
</evidence>
<dbReference type="InterPro" id="IPR052376">
    <property type="entry name" value="Oxidative_Scav/Glycosyltrans"/>
</dbReference>
<protein>
    <submittedName>
        <fullName evidence="3">Zinc ribbon domain protein</fullName>
    </submittedName>
</protein>
<feature type="coiled-coil region" evidence="1">
    <location>
        <begin position="120"/>
        <end position="172"/>
    </location>
</feature>
<feature type="domain" description="CT398-like coiled coil hairpin" evidence="2">
    <location>
        <begin position="18"/>
        <end position="189"/>
    </location>
</feature>
<keyword evidence="4" id="KW-1185">Reference proteome</keyword>
<gene>
    <name evidence="3" type="ORF">Spa11_16080</name>
</gene>
<dbReference type="EMBL" id="CP036349">
    <property type="protein sequence ID" value="QDV73412.1"/>
    <property type="molecule type" value="Genomic_DNA"/>
</dbReference>
<feature type="coiled-coil region" evidence="1">
    <location>
        <begin position="62"/>
        <end position="89"/>
    </location>
</feature>
<evidence type="ECO:0000313" key="3">
    <source>
        <dbReference type="EMBL" id="QDV73412.1"/>
    </source>
</evidence>
<evidence type="ECO:0000259" key="2">
    <source>
        <dbReference type="Pfam" id="PF24481"/>
    </source>
</evidence>
<organism evidence="3 4">
    <name type="scientific">Botrimarina mediterranea</name>
    <dbReference type="NCBI Taxonomy" id="2528022"/>
    <lineage>
        <taxon>Bacteria</taxon>
        <taxon>Pseudomonadati</taxon>
        <taxon>Planctomycetota</taxon>
        <taxon>Planctomycetia</taxon>
        <taxon>Pirellulales</taxon>
        <taxon>Lacipirellulaceae</taxon>
        <taxon>Botrimarina</taxon>
    </lineage>
</organism>
<evidence type="ECO:0000313" key="4">
    <source>
        <dbReference type="Proteomes" id="UP000316426"/>
    </source>
</evidence>
<dbReference type="PANTHER" id="PTHR39082">
    <property type="entry name" value="PHOSPHOLIPASE C-BETA-2-RELATED"/>
    <property type="match status" value="1"/>
</dbReference>
<keyword evidence="1" id="KW-0175">Coiled coil</keyword>
<accession>A0A518K6I5</accession>
<name>A0A518K6I5_9BACT</name>
<dbReference type="RefSeq" id="WP_145110362.1">
    <property type="nucleotide sequence ID" value="NZ_CP036349.1"/>
</dbReference>
<dbReference type="Pfam" id="PF24481">
    <property type="entry name" value="CT398_CC"/>
    <property type="match status" value="1"/>
</dbReference>
<dbReference type="Gene3D" id="1.10.287.1490">
    <property type="match status" value="1"/>
</dbReference>
<dbReference type="AlphaFoldDB" id="A0A518K6I5"/>